<organism evidence="2 3">
    <name type="scientific">Bacteriovorax antarcticus</name>
    <dbReference type="NCBI Taxonomy" id="3088717"/>
    <lineage>
        <taxon>Bacteria</taxon>
        <taxon>Pseudomonadati</taxon>
        <taxon>Bdellovibrionota</taxon>
        <taxon>Bacteriovoracia</taxon>
        <taxon>Bacteriovoracales</taxon>
        <taxon>Bacteriovoracaceae</taxon>
        <taxon>Bacteriovorax</taxon>
    </lineage>
</organism>
<evidence type="ECO:0000313" key="2">
    <source>
        <dbReference type="EMBL" id="MEA9357253.1"/>
    </source>
</evidence>
<reference evidence="2 3" key="1">
    <citation type="submission" date="2023-11" db="EMBL/GenBank/DDBJ databases">
        <title>A Novel Polar Bacteriovorax (B. antarcticus) Isolated from the Biocrust in Antarctica.</title>
        <authorList>
            <person name="Mun W."/>
            <person name="Choi S.Y."/>
            <person name="Mitchell R.J."/>
        </authorList>
    </citation>
    <scope>NUCLEOTIDE SEQUENCE [LARGE SCALE GENOMIC DNA]</scope>
    <source>
        <strain evidence="2 3">PP10</strain>
    </source>
</reference>
<dbReference type="RefSeq" id="WP_323577182.1">
    <property type="nucleotide sequence ID" value="NZ_JAYGJQ010000002.1"/>
</dbReference>
<gene>
    <name evidence="2" type="ORF">SHI21_13595</name>
</gene>
<dbReference type="SUPFAM" id="SSF47413">
    <property type="entry name" value="lambda repressor-like DNA-binding domains"/>
    <property type="match status" value="1"/>
</dbReference>
<dbReference type="Pfam" id="PF01381">
    <property type="entry name" value="HTH_3"/>
    <property type="match status" value="1"/>
</dbReference>
<name>A0ABU5VW10_9BACT</name>
<dbReference type="InterPro" id="IPR010982">
    <property type="entry name" value="Lambda_DNA-bd_dom_sf"/>
</dbReference>
<dbReference type="PROSITE" id="PS50943">
    <property type="entry name" value="HTH_CROC1"/>
    <property type="match status" value="1"/>
</dbReference>
<dbReference type="Gene3D" id="1.10.260.40">
    <property type="entry name" value="lambda repressor-like DNA-binding domains"/>
    <property type="match status" value="1"/>
</dbReference>
<evidence type="ECO:0000259" key="1">
    <source>
        <dbReference type="PROSITE" id="PS50943"/>
    </source>
</evidence>
<sequence length="104" mass="11583">MTINSNETIAFFESLLGGPLTFGQMIHSLRTTDEISQTDLAKRAKVSKGLICDIEKGRRDASIELAVKLAKIMGYLPESFVSILLEEQIRRAKLNFKVILEKAA</sequence>
<dbReference type="CDD" id="cd00093">
    <property type="entry name" value="HTH_XRE"/>
    <property type="match status" value="1"/>
</dbReference>
<proteinExistence type="predicted"/>
<protein>
    <submittedName>
        <fullName evidence="2">Helix-turn-helix transcriptional regulator</fullName>
    </submittedName>
</protein>
<accession>A0ABU5VW10</accession>
<dbReference type="Proteomes" id="UP001302274">
    <property type="component" value="Unassembled WGS sequence"/>
</dbReference>
<feature type="domain" description="HTH cro/C1-type" evidence="1">
    <location>
        <begin position="35"/>
        <end position="80"/>
    </location>
</feature>
<comment type="caution">
    <text evidence="2">The sequence shown here is derived from an EMBL/GenBank/DDBJ whole genome shotgun (WGS) entry which is preliminary data.</text>
</comment>
<evidence type="ECO:0000313" key="3">
    <source>
        <dbReference type="Proteomes" id="UP001302274"/>
    </source>
</evidence>
<dbReference type="InterPro" id="IPR001387">
    <property type="entry name" value="Cro/C1-type_HTH"/>
</dbReference>
<keyword evidence="3" id="KW-1185">Reference proteome</keyword>
<dbReference type="SMART" id="SM00530">
    <property type="entry name" value="HTH_XRE"/>
    <property type="match status" value="1"/>
</dbReference>
<dbReference type="EMBL" id="JAYGJQ010000002">
    <property type="protein sequence ID" value="MEA9357253.1"/>
    <property type="molecule type" value="Genomic_DNA"/>
</dbReference>